<dbReference type="AlphaFoldDB" id="X0WWV4"/>
<accession>X0WWV4</accession>
<proteinExistence type="predicted"/>
<evidence type="ECO:0000256" key="1">
    <source>
        <dbReference type="SAM" id="MobiDB-lite"/>
    </source>
</evidence>
<feature type="compositionally biased region" description="Basic residues" evidence="1">
    <location>
        <begin position="152"/>
        <end position="165"/>
    </location>
</feature>
<reference evidence="2" key="1">
    <citation type="journal article" date="2014" name="Front. Microbiol.">
        <title>High frequency of phylogenetically diverse reductive dehalogenase-homologous genes in deep subseafloor sedimentary metagenomes.</title>
        <authorList>
            <person name="Kawai M."/>
            <person name="Futagami T."/>
            <person name="Toyoda A."/>
            <person name="Takaki Y."/>
            <person name="Nishi S."/>
            <person name="Hori S."/>
            <person name="Arai W."/>
            <person name="Tsubouchi T."/>
            <person name="Morono Y."/>
            <person name="Uchiyama I."/>
            <person name="Ito T."/>
            <person name="Fujiyama A."/>
            <person name="Inagaki F."/>
            <person name="Takami H."/>
        </authorList>
    </citation>
    <scope>NUCLEOTIDE SEQUENCE</scope>
    <source>
        <strain evidence="2">Expedition CK06-06</strain>
    </source>
</reference>
<feature type="region of interest" description="Disordered" evidence="1">
    <location>
        <begin position="183"/>
        <end position="213"/>
    </location>
</feature>
<protein>
    <submittedName>
        <fullName evidence="2">Uncharacterized protein</fullName>
    </submittedName>
</protein>
<feature type="compositionally biased region" description="Low complexity" evidence="1">
    <location>
        <begin position="137"/>
        <end position="151"/>
    </location>
</feature>
<feature type="region of interest" description="Disordered" evidence="1">
    <location>
        <begin position="129"/>
        <end position="166"/>
    </location>
</feature>
<feature type="non-terminal residue" evidence="2">
    <location>
        <position position="252"/>
    </location>
</feature>
<name>X0WWV4_9ZZZZ</name>
<dbReference type="EMBL" id="BARS01041708">
    <property type="protein sequence ID" value="GAG35170.1"/>
    <property type="molecule type" value="Genomic_DNA"/>
</dbReference>
<feature type="compositionally biased region" description="Low complexity" evidence="1">
    <location>
        <begin position="194"/>
        <end position="205"/>
    </location>
</feature>
<gene>
    <name evidence="2" type="ORF">S01H1_63386</name>
</gene>
<organism evidence="2">
    <name type="scientific">marine sediment metagenome</name>
    <dbReference type="NCBI Taxonomy" id="412755"/>
    <lineage>
        <taxon>unclassified sequences</taxon>
        <taxon>metagenomes</taxon>
        <taxon>ecological metagenomes</taxon>
    </lineage>
</organism>
<feature type="non-terminal residue" evidence="2">
    <location>
        <position position="1"/>
    </location>
</feature>
<sequence length="252" mass="26713">SKVKKAKSSRTPKPEMILPFCGEIVADWCCAVRLNHGLHTQCTNGKVSGSDYCKTCSKAASNSATDKPPYGDIRERAQAEVLSYRDPKGRQTMPYANVAEKLKLDLQKAVSVAAARGWQIPAEHLVKRSVKRGRPGKSAAVSDTDSDSSSSSKKKKKLLKVKKAKSQSDLIAKLVAEAGEQLLGEESSGESEAESVSSAASTASKAELKAAKKAKKLAEKEAAKAAKLAEKEAAKAAKLAEKEAAKAAKDAE</sequence>
<evidence type="ECO:0000313" key="2">
    <source>
        <dbReference type="EMBL" id="GAG35170.1"/>
    </source>
</evidence>
<comment type="caution">
    <text evidence="2">The sequence shown here is derived from an EMBL/GenBank/DDBJ whole genome shotgun (WGS) entry which is preliminary data.</text>
</comment>